<dbReference type="Pfam" id="PF01451">
    <property type="entry name" value="LMWPc"/>
    <property type="match status" value="1"/>
</dbReference>
<dbReference type="Gene3D" id="3.40.50.2300">
    <property type="match status" value="1"/>
</dbReference>
<dbReference type="OrthoDB" id="563977at2759"/>
<evidence type="ECO:0000259" key="2">
    <source>
        <dbReference type="SMART" id="SM00226"/>
    </source>
</evidence>
<evidence type="ECO:0000256" key="1">
    <source>
        <dbReference type="ARBA" id="ARBA00022849"/>
    </source>
</evidence>
<proteinExistence type="predicted"/>
<keyword evidence="4" id="KW-1185">Reference proteome</keyword>
<protein>
    <recommendedName>
        <fullName evidence="2">Phosphotyrosine protein phosphatase I domain-containing protein</fullName>
    </recommendedName>
</protein>
<evidence type="ECO:0000313" key="4">
    <source>
        <dbReference type="Proteomes" id="UP001151287"/>
    </source>
</evidence>
<dbReference type="InterPro" id="IPR023485">
    <property type="entry name" value="Ptyr_pPase"/>
</dbReference>
<accession>A0A9P9Z6Y2</accession>
<dbReference type="EMBL" id="JAMQYH010000407">
    <property type="protein sequence ID" value="KAJ1683006.1"/>
    <property type="molecule type" value="Genomic_DNA"/>
</dbReference>
<evidence type="ECO:0000313" key="3">
    <source>
        <dbReference type="EMBL" id="KAJ1683006.1"/>
    </source>
</evidence>
<dbReference type="SMART" id="SM00226">
    <property type="entry name" value="LMWPc"/>
    <property type="match status" value="1"/>
</dbReference>
<feature type="domain" description="Phosphotyrosine protein phosphatase I" evidence="2">
    <location>
        <begin position="1"/>
        <end position="111"/>
    </location>
</feature>
<gene>
    <name evidence="3" type="ORF">LUZ63_021786</name>
</gene>
<sequence>MAAALLEHRAQGRVRVRSAGSAPADAVNPVVVEVMAEVGLDVSRRLPRRLFTDDVEVSDVVVTMGCGDECPYVPGRRYEDWPLDDPSGQGVEAVRAVRDEIDARVRRLLGELVGEA</sequence>
<comment type="caution">
    <text evidence="3">The sequence shown here is derived from an EMBL/GenBank/DDBJ whole genome shotgun (WGS) entry which is preliminary data.</text>
</comment>
<dbReference type="PANTHER" id="PTHR43428:SF1">
    <property type="entry name" value="ARSENATE REDUCTASE"/>
    <property type="match status" value="1"/>
</dbReference>
<dbReference type="PANTHER" id="PTHR43428">
    <property type="entry name" value="ARSENATE REDUCTASE"/>
    <property type="match status" value="1"/>
</dbReference>
<keyword evidence="1" id="KW-0059">Arsenical resistance</keyword>
<dbReference type="SUPFAM" id="SSF52788">
    <property type="entry name" value="Phosphotyrosine protein phosphatases I"/>
    <property type="match status" value="1"/>
</dbReference>
<organism evidence="3 4">
    <name type="scientific">Rhynchospora breviuscula</name>
    <dbReference type="NCBI Taxonomy" id="2022672"/>
    <lineage>
        <taxon>Eukaryota</taxon>
        <taxon>Viridiplantae</taxon>
        <taxon>Streptophyta</taxon>
        <taxon>Embryophyta</taxon>
        <taxon>Tracheophyta</taxon>
        <taxon>Spermatophyta</taxon>
        <taxon>Magnoliopsida</taxon>
        <taxon>Liliopsida</taxon>
        <taxon>Poales</taxon>
        <taxon>Cyperaceae</taxon>
        <taxon>Cyperoideae</taxon>
        <taxon>Rhynchosporeae</taxon>
        <taxon>Rhynchospora</taxon>
    </lineage>
</organism>
<dbReference type="AlphaFoldDB" id="A0A9P9Z6Y2"/>
<name>A0A9P9Z6Y2_9POAL</name>
<dbReference type="InterPro" id="IPR036196">
    <property type="entry name" value="Ptyr_pPase_sf"/>
</dbReference>
<dbReference type="GO" id="GO:0046685">
    <property type="term" value="P:response to arsenic-containing substance"/>
    <property type="evidence" value="ECO:0007669"/>
    <property type="project" value="UniProtKB-KW"/>
</dbReference>
<dbReference type="Proteomes" id="UP001151287">
    <property type="component" value="Unassembled WGS sequence"/>
</dbReference>
<reference evidence="3" key="1">
    <citation type="journal article" date="2022" name="Cell">
        <title>Repeat-based holocentromeres influence genome architecture and karyotype evolution.</title>
        <authorList>
            <person name="Hofstatter P.G."/>
            <person name="Thangavel G."/>
            <person name="Lux T."/>
            <person name="Neumann P."/>
            <person name="Vondrak T."/>
            <person name="Novak P."/>
            <person name="Zhang M."/>
            <person name="Costa L."/>
            <person name="Castellani M."/>
            <person name="Scott A."/>
            <person name="Toegelov H."/>
            <person name="Fuchs J."/>
            <person name="Mata-Sucre Y."/>
            <person name="Dias Y."/>
            <person name="Vanzela A.L.L."/>
            <person name="Huettel B."/>
            <person name="Almeida C.C.S."/>
            <person name="Simkova H."/>
            <person name="Souza G."/>
            <person name="Pedrosa-Harand A."/>
            <person name="Macas J."/>
            <person name="Mayer K.F.X."/>
            <person name="Houben A."/>
            <person name="Marques A."/>
        </authorList>
    </citation>
    <scope>NUCLEOTIDE SEQUENCE</scope>
    <source>
        <strain evidence="3">RhyBre1mFocal</strain>
    </source>
</reference>